<evidence type="ECO:0000313" key="1">
    <source>
        <dbReference type="EMBL" id="KAF7333710.1"/>
    </source>
</evidence>
<evidence type="ECO:0000313" key="2">
    <source>
        <dbReference type="Proteomes" id="UP000620124"/>
    </source>
</evidence>
<accession>A0A8H6X3Z4</accession>
<keyword evidence="2" id="KW-1185">Reference proteome</keyword>
<sequence length="198" mass="22103">MSARDTHCTAFGIHPVPANLSKREFERKCEALVESLLATPVAQRNFLKFDIIFQNEQLKEHITALEIPEPRPIVCLRVEYETEDSWAECHRDPDYMKALDAGKSWGFHDDACIFSAAKVSKGHPNAPRDSNVVVGIIKAPGHMSATEFQQRLEGLIDAVYGAKKPAIKWHLYVQNMNAEEHLQAAGYPPVSAGPSYFG</sequence>
<proteinExistence type="predicted"/>
<comment type="caution">
    <text evidence="1">The sequence shown here is derived from an EMBL/GenBank/DDBJ whole genome shotgun (WGS) entry which is preliminary data.</text>
</comment>
<dbReference type="OrthoDB" id="2955516at2759"/>
<dbReference type="EMBL" id="JACAZI010000028">
    <property type="protein sequence ID" value="KAF7333710.1"/>
    <property type="molecule type" value="Genomic_DNA"/>
</dbReference>
<name>A0A8H6X3Z4_9AGAR</name>
<dbReference type="AlphaFoldDB" id="A0A8H6X3Z4"/>
<protein>
    <submittedName>
        <fullName evidence="1">Uncharacterized protein</fullName>
    </submittedName>
</protein>
<gene>
    <name evidence="1" type="ORF">MVEN_02327400</name>
</gene>
<dbReference type="Proteomes" id="UP000620124">
    <property type="component" value="Unassembled WGS sequence"/>
</dbReference>
<organism evidence="1 2">
    <name type="scientific">Mycena venus</name>
    <dbReference type="NCBI Taxonomy" id="2733690"/>
    <lineage>
        <taxon>Eukaryota</taxon>
        <taxon>Fungi</taxon>
        <taxon>Dikarya</taxon>
        <taxon>Basidiomycota</taxon>
        <taxon>Agaricomycotina</taxon>
        <taxon>Agaricomycetes</taxon>
        <taxon>Agaricomycetidae</taxon>
        <taxon>Agaricales</taxon>
        <taxon>Marasmiineae</taxon>
        <taxon>Mycenaceae</taxon>
        <taxon>Mycena</taxon>
    </lineage>
</organism>
<reference evidence="1" key="1">
    <citation type="submission" date="2020-05" db="EMBL/GenBank/DDBJ databases">
        <title>Mycena genomes resolve the evolution of fungal bioluminescence.</title>
        <authorList>
            <person name="Tsai I.J."/>
        </authorList>
    </citation>
    <scope>NUCLEOTIDE SEQUENCE</scope>
    <source>
        <strain evidence="1">CCC161011</strain>
    </source>
</reference>